<feature type="compositionally biased region" description="Low complexity" evidence="3">
    <location>
        <begin position="376"/>
        <end position="401"/>
    </location>
</feature>
<dbReference type="Gene3D" id="1.25.40.10">
    <property type="entry name" value="Tetratricopeptide repeat domain"/>
    <property type="match status" value="1"/>
</dbReference>
<dbReference type="PANTHER" id="PTHR47942">
    <property type="entry name" value="TETRATRICOPEPTIDE REPEAT (TPR)-LIKE SUPERFAMILY PROTEIN-RELATED"/>
    <property type="match status" value="1"/>
</dbReference>
<feature type="compositionally biased region" description="Basic and acidic residues" evidence="3">
    <location>
        <begin position="58"/>
        <end position="74"/>
    </location>
</feature>
<dbReference type="InterPro" id="IPR002885">
    <property type="entry name" value="PPR_rpt"/>
</dbReference>
<gene>
    <name evidence="4" type="ORF">VTJ83DRAFT_1282</name>
</gene>
<evidence type="ECO:0000313" key="4">
    <source>
        <dbReference type="EMBL" id="KAL2271911.1"/>
    </source>
</evidence>
<dbReference type="Proteomes" id="UP001600064">
    <property type="component" value="Unassembled WGS sequence"/>
</dbReference>
<comment type="caution">
    <text evidence="4">The sequence shown here is derived from an EMBL/GenBank/DDBJ whole genome shotgun (WGS) entry which is preliminary data.</text>
</comment>
<dbReference type="PROSITE" id="PS51375">
    <property type="entry name" value="PPR"/>
    <property type="match status" value="1"/>
</dbReference>
<feature type="region of interest" description="Disordered" evidence="3">
    <location>
        <begin position="353"/>
        <end position="401"/>
    </location>
</feature>
<accession>A0ABR4DPG8</accession>
<proteinExistence type="predicted"/>
<dbReference type="InterPro" id="IPR011990">
    <property type="entry name" value="TPR-like_helical_dom_sf"/>
</dbReference>
<evidence type="ECO:0000256" key="2">
    <source>
        <dbReference type="PROSITE-ProRule" id="PRU00708"/>
    </source>
</evidence>
<protein>
    <recommendedName>
        <fullName evidence="6">Pentatricopeptide repeat protein</fullName>
    </recommendedName>
</protein>
<dbReference type="Pfam" id="PF13041">
    <property type="entry name" value="PPR_2"/>
    <property type="match status" value="1"/>
</dbReference>
<name>A0ABR4DPG8_9PEZI</name>
<keyword evidence="1" id="KW-0677">Repeat</keyword>
<sequence>MYVCRGCLRNLAGAAAGALVPRTLGPLRARTVAVSSARSYSSDADSVRAAMEAALSETKSKPETKPPSREKDQANDDEVELGYDHVDPRGGALARQKYEKKLEKGVKKHLSMMPDPFHIAQYISTALSKDKFDEALMMTRMASRSKKVEVSWNHLIDYLLKKHRLHAAIKLYNEMKKRAQIPNAKTYTIIFRGCAISPHPKLAVSEATRIYNFMLKYGPLKPNTIHMNAVLDVCGRAGDLESLFTILTTANTSIRSPDAHTYTIVLNALRHDAERMRQKNQGLVDEEIRREIQANIQRARALWIDVITNWRNARLVLDEHLVVAMGRMLTLGESRDNEGVLDLLEQAMKIPRLDKPDVKLPPMPPAKPGEDSAADASPTSQGASPSSPSAPRAAPSLSNAPLYAKPSQKTLSLALTALTNLRKTSHASKYWDYLTRLHSILPDADNYYCYLRALAVGHNSEKVALLISSFPRDFLGPDTFRRGFTTCINDNLNPNAFAHACRIFDVMVSTRRYPDPMAMRLFLQASRLSTKHFYKAFLASGSRKDELEALGHHGRQLAAAVDRMWEPFRILASSLSYPTDATRSPEELLARQRNDVQEVMATARAMLAAMDRALTTEGMLGKSDAKFWKARRVVLQRAVERWIDKLYSQGKDSGGAADGAADKDEGWVALEEDDIRAKSSRQRRAVAQHA</sequence>
<evidence type="ECO:0000256" key="1">
    <source>
        <dbReference type="ARBA" id="ARBA00022737"/>
    </source>
</evidence>
<evidence type="ECO:0000313" key="5">
    <source>
        <dbReference type="Proteomes" id="UP001600064"/>
    </source>
</evidence>
<feature type="repeat" description="PPR" evidence="2">
    <location>
        <begin position="148"/>
        <end position="182"/>
    </location>
</feature>
<dbReference type="PANTHER" id="PTHR47942:SF105">
    <property type="entry name" value="ATPASE EXPRESSION PROTEIN 3"/>
    <property type="match status" value="1"/>
</dbReference>
<dbReference type="RefSeq" id="XP_070870635.1">
    <property type="nucleotide sequence ID" value="XM_071007424.1"/>
</dbReference>
<dbReference type="EMBL" id="JAZGUE010000001">
    <property type="protein sequence ID" value="KAL2271911.1"/>
    <property type="molecule type" value="Genomic_DNA"/>
</dbReference>
<feature type="region of interest" description="Disordered" evidence="3">
    <location>
        <begin position="55"/>
        <end position="86"/>
    </location>
</feature>
<keyword evidence="5" id="KW-1185">Reference proteome</keyword>
<organism evidence="4 5">
    <name type="scientific">Remersonia thermophila</name>
    <dbReference type="NCBI Taxonomy" id="72144"/>
    <lineage>
        <taxon>Eukaryota</taxon>
        <taxon>Fungi</taxon>
        <taxon>Dikarya</taxon>
        <taxon>Ascomycota</taxon>
        <taxon>Pezizomycotina</taxon>
        <taxon>Sordariomycetes</taxon>
        <taxon>Sordariomycetidae</taxon>
        <taxon>Sordariales</taxon>
        <taxon>Sordariales incertae sedis</taxon>
        <taxon>Remersonia</taxon>
    </lineage>
</organism>
<evidence type="ECO:0008006" key="6">
    <source>
        <dbReference type="Google" id="ProtNLM"/>
    </source>
</evidence>
<reference evidence="4 5" key="1">
    <citation type="journal article" date="2024" name="Commun. Biol.">
        <title>Comparative genomic analysis of thermophilic fungi reveals convergent evolutionary adaptations and gene losses.</title>
        <authorList>
            <person name="Steindorff A.S."/>
            <person name="Aguilar-Pontes M.V."/>
            <person name="Robinson A.J."/>
            <person name="Andreopoulos B."/>
            <person name="LaButti K."/>
            <person name="Kuo A."/>
            <person name="Mondo S."/>
            <person name="Riley R."/>
            <person name="Otillar R."/>
            <person name="Haridas S."/>
            <person name="Lipzen A."/>
            <person name="Grimwood J."/>
            <person name="Schmutz J."/>
            <person name="Clum A."/>
            <person name="Reid I.D."/>
            <person name="Moisan M.C."/>
            <person name="Butler G."/>
            <person name="Nguyen T.T.M."/>
            <person name="Dewar K."/>
            <person name="Conant G."/>
            <person name="Drula E."/>
            <person name="Henrissat B."/>
            <person name="Hansel C."/>
            <person name="Singer S."/>
            <person name="Hutchinson M.I."/>
            <person name="de Vries R.P."/>
            <person name="Natvig D.O."/>
            <person name="Powell A.J."/>
            <person name="Tsang A."/>
            <person name="Grigoriev I.V."/>
        </authorList>
    </citation>
    <scope>NUCLEOTIDE SEQUENCE [LARGE SCALE GENOMIC DNA]</scope>
    <source>
        <strain evidence="4 5">ATCC 22073</strain>
    </source>
</reference>
<evidence type="ECO:0000256" key="3">
    <source>
        <dbReference type="SAM" id="MobiDB-lite"/>
    </source>
</evidence>
<dbReference type="GeneID" id="98122068"/>
<dbReference type="InterPro" id="IPR051222">
    <property type="entry name" value="PPR/CCM1_RNA-binding"/>
</dbReference>
<dbReference type="NCBIfam" id="TIGR00756">
    <property type="entry name" value="PPR"/>
    <property type="match status" value="1"/>
</dbReference>